<organism evidence="1 2">
    <name type="scientific">Candidatus Rhabdochlamydia porcellionis</name>
    <dbReference type="NCBI Taxonomy" id="225148"/>
    <lineage>
        <taxon>Bacteria</taxon>
        <taxon>Pseudomonadati</taxon>
        <taxon>Chlamydiota</taxon>
        <taxon>Chlamydiia</taxon>
        <taxon>Parachlamydiales</taxon>
        <taxon>Candidatus Rhabdochlamydiaceae</taxon>
        <taxon>Candidatus Rhabdochlamydia</taxon>
    </lineage>
</organism>
<proteinExistence type="predicted"/>
<protein>
    <submittedName>
        <fullName evidence="1">Uncharacterized protein</fullName>
    </submittedName>
</protein>
<name>A0ABX8Z0L2_9BACT</name>
<gene>
    <name evidence="1" type="ORF">RHAB15C_0001072</name>
</gene>
<accession>A0ABX8Z0L2</accession>
<dbReference type="EMBL" id="CP075585">
    <property type="protein sequence ID" value="QZA59187.1"/>
    <property type="molecule type" value="Genomic_DNA"/>
</dbReference>
<evidence type="ECO:0000313" key="1">
    <source>
        <dbReference type="EMBL" id="QZA59187.1"/>
    </source>
</evidence>
<dbReference type="Proteomes" id="UP000822862">
    <property type="component" value="Chromosome"/>
</dbReference>
<keyword evidence="2" id="KW-1185">Reference proteome</keyword>
<sequence>MLWFSLAGLAFCFFQKKYPSLKKETFLMEALLQSMIFEQDFGYTLFGNKPVSLAGYFLNPSFNTIFFSKRGSLFPIVEAWSLLEKNVLCHLQGNYILLKQVDHTKNCSTFQVIIINKSSFLQTVTEHLDLFCELLEKKIDPKELLDEVILNQKSLWYILKGNQVLYGIILGYGKKNSLAFKRKWELGQVFNDNYQNLLSNPPFYPKPSKGFSSSEDEYRYFEEQHDFFDIRTSPLSPLIPPCFMIMKDIDTETKLLAKKYKETFKQIIEIYAKGDFLSITLDHLMRKKGFHIEQNS</sequence>
<reference evidence="1 2" key="1">
    <citation type="submission" date="2020-01" db="EMBL/GenBank/DDBJ databases">
        <authorList>
            <person name="Sixt B."/>
            <person name="Schulz F."/>
            <person name="Kostanjsek R."/>
            <person name="Koestlbacher S."/>
            <person name="Collingro A."/>
            <person name="Toenshoff E."/>
            <person name="Horn M."/>
        </authorList>
    </citation>
    <scope>NUCLEOTIDE SEQUENCE [LARGE SCALE GENOMIC DNA]</scope>
    <source>
        <strain evidence="1 2">15C</strain>
    </source>
</reference>
<evidence type="ECO:0000313" key="2">
    <source>
        <dbReference type="Proteomes" id="UP000822862"/>
    </source>
</evidence>
<reference evidence="1 2" key="2">
    <citation type="submission" date="2021-05" db="EMBL/GenBank/DDBJ databases">
        <title>Ecology and evolution of chlamydial symbionts of arthropods.</title>
        <authorList>
            <person name="Halter T."/>
            <person name="Sixt B.S."/>
            <person name="Toenshoff E.R."/>
            <person name="Koestlbacher S."/>
            <person name="Schulz F."/>
            <person name="Kostanjsek R."/>
            <person name="Collingro A."/>
            <person name="Hendrickx F."/>
            <person name="Horn M."/>
        </authorList>
    </citation>
    <scope>NUCLEOTIDE SEQUENCE [LARGE SCALE GENOMIC DNA]</scope>
    <source>
        <strain evidence="1 2">15C</strain>
    </source>
</reference>